<evidence type="ECO:0000256" key="9">
    <source>
        <dbReference type="ARBA" id="ARBA00048679"/>
    </source>
</evidence>
<dbReference type="SUPFAM" id="SSF56112">
    <property type="entry name" value="Protein kinase-like (PK-like)"/>
    <property type="match status" value="1"/>
</dbReference>
<dbReference type="EC" id="2.7.11.1" evidence="2"/>
<evidence type="ECO:0000256" key="5">
    <source>
        <dbReference type="ARBA" id="ARBA00022741"/>
    </source>
</evidence>
<dbReference type="Gene3D" id="3.30.200.20">
    <property type="entry name" value="Phosphorylase Kinase, domain 1"/>
    <property type="match status" value="1"/>
</dbReference>
<dbReference type="InterPro" id="IPR008266">
    <property type="entry name" value="Tyr_kinase_AS"/>
</dbReference>
<keyword evidence="7" id="KW-0067">ATP-binding</keyword>
<evidence type="ECO:0000313" key="12">
    <source>
        <dbReference type="Proteomes" id="UP001057375"/>
    </source>
</evidence>
<evidence type="ECO:0000259" key="10">
    <source>
        <dbReference type="PROSITE" id="PS50011"/>
    </source>
</evidence>
<evidence type="ECO:0000313" key="11">
    <source>
        <dbReference type="EMBL" id="GKT32355.1"/>
    </source>
</evidence>
<keyword evidence="6 11" id="KW-0418">Kinase</keyword>
<accession>A0ABQ5KIK6</accession>
<sequence>MIFKLYQTYLNSIMPEIQISQGAEARLFIGDYKGEKCIIKHRFSKKYRHAILDQRIRSRRTISEARSLRKAQEAQIRVPRVYEVDETECKIIMEYIEGITIRSFLLQFEQSYPDKLLSISSRIGIIMGETIAKIHKTGLVHGDLTTCNFIIEGISEGGFDRISREDRIDLSPEAIKLCVLDFGLNSTSISSEDRSVDLYVLERAFISTHKFSTELWDSVLIGYGRLMGKEGVEIMKRLEIVRARGRKK</sequence>
<dbReference type="PANTHER" id="PTHR12209">
    <property type="entry name" value="NON-SPECIFIC SERINE/THREONINE PROTEIN KINASE"/>
    <property type="match status" value="1"/>
</dbReference>
<evidence type="ECO:0000256" key="1">
    <source>
        <dbReference type="ARBA" id="ARBA00010630"/>
    </source>
</evidence>
<evidence type="ECO:0000256" key="4">
    <source>
        <dbReference type="ARBA" id="ARBA00022694"/>
    </source>
</evidence>
<dbReference type="PROSITE" id="PS50011">
    <property type="entry name" value="PROTEIN_KINASE_DOM"/>
    <property type="match status" value="1"/>
</dbReference>
<dbReference type="PANTHER" id="PTHR12209:SF0">
    <property type="entry name" value="EKC_KEOPS COMPLEX SUBUNIT TP53RK"/>
    <property type="match status" value="1"/>
</dbReference>
<evidence type="ECO:0000256" key="8">
    <source>
        <dbReference type="ARBA" id="ARBA00047899"/>
    </source>
</evidence>
<dbReference type="InterPro" id="IPR000719">
    <property type="entry name" value="Prot_kinase_dom"/>
</dbReference>
<comment type="catalytic activity">
    <reaction evidence="9">
        <text>L-seryl-[protein] + ATP = O-phospho-L-seryl-[protein] + ADP + H(+)</text>
        <dbReference type="Rhea" id="RHEA:17989"/>
        <dbReference type="Rhea" id="RHEA-COMP:9863"/>
        <dbReference type="Rhea" id="RHEA-COMP:11604"/>
        <dbReference type="ChEBI" id="CHEBI:15378"/>
        <dbReference type="ChEBI" id="CHEBI:29999"/>
        <dbReference type="ChEBI" id="CHEBI:30616"/>
        <dbReference type="ChEBI" id="CHEBI:83421"/>
        <dbReference type="ChEBI" id="CHEBI:456216"/>
        <dbReference type="EC" id="2.7.11.1"/>
    </reaction>
</comment>
<reference evidence="11" key="1">
    <citation type="submission" date="2022-03" db="EMBL/GenBank/DDBJ databases">
        <title>Draft genome sequence of Aduncisulcus paluster, a free-living microaerophilic Fornicata.</title>
        <authorList>
            <person name="Yuyama I."/>
            <person name="Kume K."/>
            <person name="Tamura T."/>
            <person name="Inagaki Y."/>
            <person name="Hashimoto T."/>
        </authorList>
    </citation>
    <scope>NUCLEOTIDE SEQUENCE</scope>
    <source>
        <strain evidence="11">NY0171</strain>
    </source>
</reference>
<dbReference type="InterPro" id="IPR004147">
    <property type="entry name" value="ABC1_dom"/>
</dbReference>
<gene>
    <name evidence="11" type="ORF">ADUPG1_006532</name>
</gene>
<evidence type="ECO:0000256" key="7">
    <source>
        <dbReference type="ARBA" id="ARBA00022840"/>
    </source>
</evidence>
<keyword evidence="12" id="KW-1185">Reference proteome</keyword>
<keyword evidence="5" id="KW-0547">Nucleotide-binding</keyword>
<dbReference type="EMBL" id="BQXS01009975">
    <property type="protein sequence ID" value="GKT32355.1"/>
    <property type="molecule type" value="Genomic_DNA"/>
</dbReference>
<dbReference type="Pfam" id="PF03109">
    <property type="entry name" value="ABC1"/>
    <property type="match status" value="1"/>
</dbReference>
<comment type="caution">
    <text evidence="11">The sequence shown here is derived from an EMBL/GenBank/DDBJ whole genome shotgun (WGS) entry which is preliminary data.</text>
</comment>
<dbReference type="InterPro" id="IPR011009">
    <property type="entry name" value="Kinase-like_dom_sf"/>
</dbReference>
<evidence type="ECO:0000256" key="3">
    <source>
        <dbReference type="ARBA" id="ARBA00022679"/>
    </source>
</evidence>
<name>A0ABQ5KIK6_9EUKA</name>
<feature type="domain" description="Protein kinase" evidence="10">
    <location>
        <begin position="13"/>
        <end position="248"/>
    </location>
</feature>
<keyword evidence="3" id="KW-0808">Transferase</keyword>
<dbReference type="GO" id="GO:0016301">
    <property type="term" value="F:kinase activity"/>
    <property type="evidence" value="ECO:0007669"/>
    <property type="project" value="UniProtKB-KW"/>
</dbReference>
<organism evidence="11 12">
    <name type="scientific">Aduncisulcus paluster</name>
    <dbReference type="NCBI Taxonomy" id="2918883"/>
    <lineage>
        <taxon>Eukaryota</taxon>
        <taxon>Metamonada</taxon>
        <taxon>Carpediemonas-like organisms</taxon>
        <taxon>Aduncisulcus</taxon>
    </lineage>
</organism>
<comment type="catalytic activity">
    <reaction evidence="8">
        <text>L-threonyl-[protein] + ATP = O-phospho-L-threonyl-[protein] + ADP + H(+)</text>
        <dbReference type="Rhea" id="RHEA:46608"/>
        <dbReference type="Rhea" id="RHEA-COMP:11060"/>
        <dbReference type="Rhea" id="RHEA-COMP:11605"/>
        <dbReference type="ChEBI" id="CHEBI:15378"/>
        <dbReference type="ChEBI" id="CHEBI:30013"/>
        <dbReference type="ChEBI" id="CHEBI:30616"/>
        <dbReference type="ChEBI" id="CHEBI:61977"/>
        <dbReference type="ChEBI" id="CHEBI:456216"/>
        <dbReference type="EC" id="2.7.11.1"/>
    </reaction>
</comment>
<dbReference type="Gene3D" id="1.10.510.10">
    <property type="entry name" value="Transferase(Phosphotransferase) domain 1"/>
    <property type="match status" value="1"/>
</dbReference>
<dbReference type="Proteomes" id="UP001057375">
    <property type="component" value="Unassembled WGS sequence"/>
</dbReference>
<evidence type="ECO:0000256" key="6">
    <source>
        <dbReference type="ARBA" id="ARBA00022777"/>
    </source>
</evidence>
<evidence type="ECO:0000256" key="2">
    <source>
        <dbReference type="ARBA" id="ARBA00012513"/>
    </source>
</evidence>
<protein>
    <recommendedName>
        <fullName evidence="2">non-specific serine/threonine protein kinase</fullName>
        <ecNumber evidence="2">2.7.11.1</ecNumber>
    </recommendedName>
</protein>
<keyword evidence="4" id="KW-0819">tRNA processing</keyword>
<proteinExistence type="inferred from homology"/>
<dbReference type="PROSITE" id="PS00109">
    <property type="entry name" value="PROTEIN_KINASE_TYR"/>
    <property type="match status" value="1"/>
</dbReference>
<comment type="similarity">
    <text evidence="1">Belongs to the protein kinase superfamily. BUD32 family.</text>
</comment>